<keyword evidence="3" id="KW-1185">Reference proteome</keyword>
<dbReference type="GO" id="GO:0006744">
    <property type="term" value="P:ubiquinone biosynthetic process"/>
    <property type="evidence" value="ECO:0007669"/>
    <property type="project" value="InterPro"/>
</dbReference>
<dbReference type="PANTHER" id="PTHR11237:SF4">
    <property type="entry name" value="5-DEMETHOXYUBIQUINONE HYDROXYLASE, MITOCHONDRIAL"/>
    <property type="match status" value="1"/>
</dbReference>
<protein>
    <submittedName>
        <fullName evidence="2">Uncharacterized protein</fullName>
    </submittedName>
</protein>
<accession>A0A5E4BHG9</accession>
<dbReference type="GO" id="GO:0005743">
    <property type="term" value="C:mitochondrial inner membrane"/>
    <property type="evidence" value="ECO:0007669"/>
    <property type="project" value="TreeGrafter"/>
</dbReference>
<evidence type="ECO:0000313" key="2">
    <source>
        <dbReference type="EMBL" id="VTJ68369.1"/>
    </source>
</evidence>
<sequence length="63" mass="7279">MLMKEDLEKYEEFLQVIKKCRDEELEYHDVGLDHDVELAPAYAIQKSTIQAGGSAAIYLSERF</sequence>
<reference evidence="1" key="2">
    <citation type="submission" date="2020-08" db="EMBL/GenBank/DDBJ databases">
        <authorList>
            <person name="Shumante A."/>
            <person name="Zimin A.V."/>
            <person name="Puiu D."/>
            <person name="Salzberg S.L."/>
        </authorList>
    </citation>
    <scope>NUCLEOTIDE SEQUENCE</scope>
    <source>
        <strain evidence="1">WC2-LM</strain>
        <tissue evidence="1">Liver</tissue>
    </source>
</reference>
<evidence type="ECO:0000313" key="1">
    <source>
        <dbReference type="EMBL" id="KAF7476891.1"/>
    </source>
</evidence>
<dbReference type="EMBL" id="WJEC01002238">
    <property type="protein sequence ID" value="KAF7476891.1"/>
    <property type="molecule type" value="Genomic_DNA"/>
</dbReference>
<organism evidence="2 3">
    <name type="scientific">Marmota monax</name>
    <name type="common">Woodchuck</name>
    <dbReference type="NCBI Taxonomy" id="9995"/>
    <lineage>
        <taxon>Eukaryota</taxon>
        <taxon>Metazoa</taxon>
        <taxon>Chordata</taxon>
        <taxon>Craniata</taxon>
        <taxon>Vertebrata</taxon>
        <taxon>Euteleostomi</taxon>
        <taxon>Mammalia</taxon>
        <taxon>Eutheria</taxon>
        <taxon>Euarchontoglires</taxon>
        <taxon>Glires</taxon>
        <taxon>Rodentia</taxon>
        <taxon>Sciuromorpha</taxon>
        <taxon>Sciuridae</taxon>
        <taxon>Xerinae</taxon>
        <taxon>Marmotini</taxon>
        <taxon>Marmota</taxon>
    </lineage>
</organism>
<dbReference type="PANTHER" id="PTHR11237">
    <property type="entry name" value="COENZYME Q10 BIOSYNTHESIS PROTEIN 7"/>
    <property type="match status" value="1"/>
</dbReference>
<dbReference type="GO" id="GO:0005634">
    <property type="term" value="C:nucleus"/>
    <property type="evidence" value="ECO:0007669"/>
    <property type="project" value="TreeGrafter"/>
</dbReference>
<dbReference type="InterPro" id="IPR011566">
    <property type="entry name" value="Ubq_synth_Coq7"/>
</dbReference>
<dbReference type="GO" id="GO:0008340">
    <property type="term" value="P:determination of adult lifespan"/>
    <property type="evidence" value="ECO:0007669"/>
    <property type="project" value="TreeGrafter"/>
</dbReference>
<dbReference type="Proteomes" id="UP000335636">
    <property type="component" value="Unassembled WGS sequence"/>
</dbReference>
<reference evidence="2 3" key="1">
    <citation type="submission" date="2019-04" db="EMBL/GenBank/DDBJ databases">
        <authorList>
            <person name="Alioto T."/>
            <person name="Alioto T."/>
        </authorList>
    </citation>
    <scope>NUCLEOTIDE SEQUENCE [LARGE SCALE GENOMIC DNA]</scope>
</reference>
<name>A0A5E4BHG9_MARMO</name>
<dbReference type="GO" id="GO:0010468">
    <property type="term" value="P:regulation of gene expression"/>
    <property type="evidence" value="ECO:0007669"/>
    <property type="project" value="TreeGrafter"/>
</dbReference>
<dbReference type="EMBL" id="CABDUW010000427">
    <property type="protein sequence ID" value="VTJ68369.1"/>
    <property type="molecule type" value="Genomic_DNA"/>
</dbReference>
<dbReference type="GO" id="GO:0008682">
    <property type="term" value="F:3-demethoxyubiquinol 3-hydroxylase activity"/>
    <property type="evidence" value="ECO:0007669"/>
    <property type="project" value="TreeGrafter"/>
</dbReference>
<evidence type="ECO:0000313" key="3">
    <source>
        <dbReference type="Proteomes" id="UP000335636"/>
    </source>
</evidence>
<dbReference type="AlphaFoldDB" id="A0A5E4BHG9"/>
<dbReference type="Proteomes" id="UP000662637">
    <property type="component" value="Unassembled WGS sequence"/>
</dbReference>
<dbReference type="GO" id="GO:2000377">
    <property type="term" value="P:regulation of reactive oxygen species metabolic process"/>
    <property type="evidence" value="ECO:0007669"/>
    <property type="project" value="TreeGrafter"/>
</dbReference>
<dbReference type="Pfam" id="PF03232">
    <property type="entry name" value="COQ7"/>
    <property type="match status" value="1"/>
</dbReference>
<proteinExistence type="predicted"/>
<gene>
    <name evidence="1" type="ORF">GHT09_012013</name>
    <name evidence="2" type="ORF">MONAX_5E040177</name>
</gene>